<dbReference type="eggNOG" id="ENOG5030P2D">
    <property type="taxonomic scope" value="Bacteria"/>
</dbReference>
<proteinExistence type="predicted"/>
<dbReference type="Proteomes" id="UP000297014">
    <property type="component" value="Unassembled WGS sequence"/>
</dbReference>
<reference evidence="1 3" key="1">
    <citation type="journal article" date="2014" name="Genome Announc.">
        <title>Draft Genome Sequence of Bacillus alcalophilus AV1934, a Classic Alkaliphile Isolated from Human Feces in 1934.</title>
        <authorList>
            <person name="Attie O."/>
            <person name="Jayaprakash A."/>
            <person name="Shah H."/>
            <person name="Paulsen I.T."/>
            <person name="Morino M."/>
            <person name="Takahashi Y."/>
            <person name="Narumi I."/>
            <person name="Sachidanandam R."/>
            <person name="Satoh K."/>
            <person name="Ito M."/>
            <person name="Krulwich T.A."/>
        </authorList>
    </citation>
    <scope>NUCLEOTIDE SEQUENCE [LARGE SCALE GENOMIC DNA]</scope>
    <source>
        <strain evidence="1 3">AV1934</strain>
    </source>
</reference>
<dbReference type="RefSeq" id="WP_003322554.1">
    <property type="nucleotide sequence ID" value="NZ_ALPT02000030.1"/>
</dbReference>
<comment type="caution">
    <text evidence="1">The sequence shown here is derived from an EMBL/GenBank/DDBJ whole genome shotgun (WGS) entry which is preliminary data.</text>
</comment>
<dbReference type="AlphaFoldDB" id="A0A094YV66"/>
<organism evidence="1 3">
    <name type="scientific">Alkalihalobacillus alcalophilus ATCC 27647 = CGMCC 1.3604</name>
    <dbReference type="NCBI Taxonomy" id="1218173"/>
    <lineage>
        <taxon>Bacteria</taxon>
        <taxon>Bacillati</taxon>
        <taxon>Bacillota</taxon>
        <taxon>Bacilli</taxon>
        <taxon>Bacillales</taxon>
        <taxon>Bacillaceae</taxon>
        <taxon>Alkalihalobacillus</taxon>
    </lineage>
</organism>
<sequence>METNFNDFSVHMSKEQLNQMVYEVMSDNYRIFWGFNEGKMILNIYNKEVNNKLTFIKRSGSMELIHVDVKSSTVEKALKKSTKDATKKVIKKKAKKARPKMDIQTDIDNELGRLHWYIQQGERLKVKKVKRLLSELVEELSGVS</sequence>
<dbReference type="Proteomes" id="UP000002754">
    <property type="component" value="Unassembled WGS sequence"/>
</dbReference>
<dbReference type="STRING" id="1218173.BALCAV_0210425"/>
<protein>
    <submittedName>
        <fullName evidence="1">Uncharacterized protein</fullName>
    </submittedName>
</protein>
<dbReference type="EMBL" id="ALPT02000030">
    <property type="protein sequence ID" value="KGA97407.1"/>
    <property type="molecule type" value="Genomic_DNA"/>
</dbReference>
<evidence type="ECO:0000313" key="1">
    <source>
        <dbReference type="EMBL" id="KGA97407.1"/>
    </source>
</evidence>
<accession>A0A094YV66</accession>
<reference evidence="2 4" key="2">
    <citation type="submission" date="2014-01" db="EMBL/GenBank/DDBJ databases">
        <title>Draft genome sequencing of Bacillus alcalophilus CGMCC 1.3604.</title>
        <authorList>
            <person name="Yang J."/>
            <person name="Diao L."/>
            <person name="Yang S."/>
        </authorList>
    </citation>
    <scope>NUCLEOTIDE SEQUENCE [LARGE SCALE GENOMIC DNA]</scope>
    <source>
        <strain evidence="2 4">CGMCC 1.3604</strain>
    </source>
</reference>
<dbReference type="OrthoDB" id="2884058at2"/>
<gene>
    <name evidence="2" type="ORF">AJ85_06115</name>
    <name evidence="1" type="ORF">BALCAV_0210425</name>
</gene>
<keyword evidence="3" id="KW-1185">Reference proteome</keyword>
<evidence type="ECO:0000313" key="2">
    <source>
        <dbReference type="EMBL" id="THG91234.1"/>
    </source>
</evidence>
<evidence type="ECO:0000313" key="3">
    <source>
        <dbReference type="Proteomes" id="UP000002754"/>
    </source>
</evidence>
<dbReference type="EMBL" id="JALP01000081">
    <property type="protein sequence ID" value="THG91234.1"/>
    <property type="molecule type" value="Genomic_DNA"/>
</dbReference>
<evidence type="ECO:0000313" key="4">
    <source>
        <dbReference type="Proteomes" id="UP000297014"/>
    </source>
</evidence>
<name>A0A094YV66_ALKAL</name>